<proteinExistence type="predicted"/>
<gene>
    <name evidence="2" type="ORF">ERS852420_00913</name>
    <name evidence="3" type="ORF">GMD30_09290</name>
    <name evidence="1" type="ORF">M72_23201</name>
</gene>
<keyword evidence="4" id="KW-1185">Reference proteome</keyword>
<dbReference type="Proteomes" id="UP000049979">
    <property type="component" value="Unassembled WGS sequence"/>
</dbReference>
<dbReference type="STRING" id="301302.ERS852420_00913"/>
<evidence type="ECO:0000313" key="5">
    <source>
        <dbReference type="Proteomes" id="UP000095495"/>
    </source>
</evidence>
<dbReference type="AlphaFoldDB" id="A0A0M6WIC8"/>
<accession>A0A0M6WIC8</accession>
<evidence type="ECO:0000313" key="2">
    <source>
        <dbReference type="EMBL" id="CUM82419.1"/>
    </source>
</evidence>
<evidence type="ECO:0000313" key="1">
    <source>
        <dbReference type="EMBL" id="CRL35189.1"/>
    </source>
</evidence>
<reference evidence="1" key="1">
    <citation type="submission" date="2015-05" db="EMBL/GenBank/DDBJ databases">
        <authorList>
            <person name="Wang D.B."/>
            <person name="Wang M."/>
        </authorList>
    </citation>
    <scope>NUCLEOTIDE SEQUENCE [LARGE SCALE GENOMIC DNA]</scope>
    <source>
        <strain evidence="1">M72</strain>
    </source>
</reference>
<dbReference type="OrthoDB" id="2087743at2"/>
<dbReference type="Proteomes" id="UP000095495">
    <property type="component" value="Unassembled WGS sequence"/>
</dbReference>
<dbReference type="EMBL" id="WNAL01000016">
    <property type="protein sequence ID" value="MTR81886.1"/>
    <property type="molecule type" value="Genomic_DNA"/>
</dbReference>
<evidence type="ECO:0000313" key="6">
    <source>
        <dbReference type="Proteomes" id="UP000446657"/>
    </source>
</evidence>
<protein>
    <submittedName>
        <fullName evidence="1">Uncharacterized protein</fullName>
    </submittedName>
</protein>
<organism evidence="1 4">
    <name type="scientific">Roseburia faecis</name>
    <dbReference type="NCBI Taxonomy" id="301302"/>
    <lineage>
        <taxon>Bacteria</taxon>
        <taxon>Bacillati</taxon>
        <taxon>Bacillota</taxon>
        <taxon>Clostridia</taxon>
        <taxon>Lachnospirales</taxon>
        <taxon>Lachnospiraceae</taxon>
        <taxon>Roseburia</taxon>
    </lineage>
</organism>
<dbReference type="EMBL" id="CVRR01000008">
    <property type="protein sequence ID" value="CRL35189.1"/>
    <property type="molecule type" value="Genomic_DNA"/>
</dbReference>
<reference evidence="4" key="2">
    <citation type="submission" date="2015-05" db="EMBL/GenBank/DDBJ databases">
        <authorList>
            <consortium name="Pathogen Informatics"/>
        </authorList>
    </citation>
    <scope>NUCLEOTIDE SEQUENCE [LARGE SCALE GENOMIC DNA]</scope>
    <source>
        <strain evidence="2 5">2789STDY5608863</strain>
        <strain evidence="4">M72</strain>
    </source>
</reference>
<sequence length="60" mass="6360">MGDINKMEEECTHNCMTCGHGCAEGSDGVGKFEKALNKLSDIDAGELLKGLQSLGESDNQ</sequence>
<evidence type="ECO:0000313" key="4">
    <source>
        <dbReference type="Proteomes" id="UP000049979"/>
    </source>
</evidence>
<dbReference type="RefSeq" id="WP_022046265.1">
    <property type="nucleotide sequence ID" value="NZ_CP173697.1"/>
</dbReference>
<name>A0A0M6WIC8_9FIRM</name>
<evidence type="ECO:0000313" key="3">
    <source>
        <dbReference type="EMBL" id="MTR81886.1"/>
    </source>
</evidence>
<reference evidence="3 6" key="3">
    <citation type="journal article" date="2019" name="Nat. Med.">
        <title>A library of human gut bacterial isolates paired with longitudinal multiomics data enables mechanistic microbiome research.</title>
        <authorList>
            <person name="Poyet M."/>
            <person name="Groussin M."/>
            <person name="Gibbons S.M."/>
            <person name="Avila-Pacheco J."/>
            <person name="Jiang X."/>
            <person name="Kearney S.M."/>
            <person name="Perrotta A.R."/>
            <person name="Berdy B."/>
            <person name="Zhao S."/>
            <person name="Lieberman T.D."/>
            <person name="Swanson P.K."/>
            <person name="Smith M."/>
            <person name="Roesemann S."/>
            <person name="Alexander J.E."/>
            <person name="Rich S.A."/>
            <person name="Livny J."/>
            <person name="Vlamakis H."/>
            <person name="Clish C."/>
            <person name="Bullock K."/>
            <person name="Deik A."/>
            <person name="Scott J."/>
            <person name="Pierce K.A."/>
            <person name="Xavier R.J."/>
            <person name="Alm E.J."/>
        </authorList>
    </citation>
    <scope>NUCLEOTIDE SEQUENCE [LARGE SCALE GENOMIC DNA]</scope>
    <source>
        <strain evidence="3 6">BIOML-A1</strain>
    </source>
</reference>
<dbReference type="Proteomes" id="UP000446657">
    <property type="component" value="Unassembled WGS sequence"/>
</dbReference>
<dbReference type="EMBL" id="CYXV01000003">
    <property type="protein sequence ID" value="CUM82419.1"/>
    <property type="molecule type" value="Genomic_DNA"/>
</dbReference>